<dbReference type="Gene3D" id="3.90.1150.200">
    <property type="match status" value="1"/>
</dbReference>
<dbReference type="Proteomes" id="UP000237819">
    <property type="component" value="Unassembled WGS sequence"/>
</dbReference>
<comment type="caution">
    <text evidence="2">The sequence shown here is derived from an EMBL/GenBank/DDBJ whole genome shotgun (WGS) entry which is preliminary data.</text>
</comment>
<dbReference type="InterPro" id="IPR014922">
    <property type="entry name" value="YdhG-like"/>
</dbReference>
<dbReference type="SUPFAM" id="SSF159888">
    <property type="entry name" value="YdhG-like"/>
    <property type="match status" value="1"/>
</dbReference>
<organism evidence="2 3">
    <name type="scientific">Blastopirellula marina</name>
    <dbReference type="NCBI Taxonomy" id="124"/>
    <lineage>
        <taxon>Bacteria</taxon>
        <taxon>Pseudomonadati</taxon>
        <taxon>Planctomycetota</taxon>
        <taxon>Planctomycetia</taxon>
        <taxon>Pirellulales</taxon>
        <taxon>Pirellulaceae</taxon>
        <taxon>Blastopirellula</taxon>
    </lineage>
</organism>
<evidence type="ECO:0000313" key="3">
    <source>
        <dbReference type="Proteomes" id="UP000237819"/>
    </source>
</evidence>
<proteinExistence type="predicted"/>
<accession>A0A2S8GTN2</accession>
<feature type="domain" description="YdhG-like" evidence="1">
    <location>
        <begin position="25"/>
        <end position="128"/>
    </location>
</feature>
<dbReference type="RefSeq" id="WP_105333651.1">
    <property type="nucleotide sequence ID" value="NZ_PUHZ01000003.1"/>
</dbReference>
<evidence type="ECO:0000259" key="1">
    <source>
        <dbReference type="Pfam" id="PF08818"/>
    </source>
</evidence>
<name>A0A2S8GTN2_9BACT</name>
<dbReference type="Pfam" id="PF08818">
    <property type="entry name" value="DUF1801"/>
    <property type="match status" value="1"/>
</dbReference>
<reference evidence="2 3" key="1">
    <citation type="submission" date="2018-02" db="EMBL/GenBank/DDBJ databases">
        <title>Comparative genomes isolates from brazilian mangrove.</title>
        <authorList>
            <person name="Araujo J.E."/>
            <person name="Taketani R.G."/>
            <person name="Silva M.C.P."/>
            <person name="Loureco M.V."/>
            <person name="Andreote F.D."/>
        </authorList>
    </citation>
    <scope>NUCLEOTIDE SEQUENCE [LARGE SCALE GENOMIC DNA]</scope>
    <source>
        <strain evidence="2 3">Nap-Phe MGV</strain>
    </source>
</reference>
<dbReference type="OrthoDB" id="5951444at2"/>
<gene>
    <name evidence="2" type="ORF">C5Y93_01685</name>
</gene>
<dbReference type="AlphaFoldDB" id="A0A2S8GTN2"/>
<dbReference type="EMBL" id="PUHZ01000003">
    <property type="protein sequence ID" value="PQO47779.1"/>
    <property type="molecule type" value="Genomic_DNA"/>
</dbReference>
<sequence>MAENKMQPTKASPTKFINAVEDPQQRKDCKELVKMMKAATGEKAVMWGDSLIGFGTYHYKYASGREGDFLVVGFAPRKNKLSIYLTCDIQQHADLLAKLGKHKTGKGCLYVNKLEDIDRDVLEQLIQRGIEEVEAKYPKQ</sequence>
<evidence type="ECO:0000313" key="2">
    <source>
        <dbReference type="EMBL" id="PQO47779.1"/>
    </source>
</evidence>
<protein>
    <recommendedName>
        <fullName evidence="1">YdhG-like domain-containing protein</fullName>
    </recommendedName>
</protein>